<proteinExistence type="predicted"/>
<dbReference type="AlphaFoldDB" id="N0D3E1"/>
<sequence>MVVRVEPSPGPPCGALPYPVPPAAAAEGDHASALGLQRPCEGGAGPPYVQRTEVDAVGHELGPVRGEAVAPRAEEQAGGSAPAAPQCHGVLGEGVAGAADGEEREAGGGAAQDDPAARALVPEAWPGGQGAAEAVGQPGDREVFQEPGVVGEGVGQGVGYGVRAVAVRGPPAGPGPQPFGPRGFAGGLGEAEGGDGGDDGVGPCVTGGAERGDEGAVGGVGGTGGDDGAATAPHLLAHPGHGRGAVALLVFPVWVPRSR</sequence>
<name>N0D3E1_STRMI</name>
<protein>
    <submittedName>
        <fullName evidence="2">Putative S15 family peptidase-like protein</fullName>
    </submittedName>
</protein>
<evidence type="ECO:0000256" key="1">
    <source>
        <dbReference type="SAM" id="MobiDB-lite"/>
    </source>
</evidence>
<dbReference type="KEGG" id="sfi:SFUL_6837"/>
<feature type="compositionally biased region" description="Pro residues" evidence="1">
    <location>
        <begin position="8"/>
        <end position="22"/>
    </location>
</feature>
<feature type="region of interest" description="Disordered" evidence="1">
    <location>
        <begin position="69"/>
        <end position="91"/>
    </location>
</feature>
<feature type="region of interest" description="Disordered" evidence="1">
    <location>
        <begin position="1"/>
        <end position="39"/>
    </location>
</feature>
<feature type="region of interest" description="Disordered" evidence="1">
    <location>
        <begin position="171"/>
        <end position="217"/>
    </location>
</feature>
<evidence type="ECO:0000313" key="3">
    <source>
        <dbReference type="Proteomes" id="UP000013304"/>
    </source>
</evidence>
<organism evidence="2 3">
    <name type="scientific">Streptomyces microflavus DSM 40593</name>
    <dbReference type="NCBI Taxonomy" id="1303692"/>
    <lineage>
        <taxon>Bacteria</taxon>
        <taxon>Bacillati</taxon>
        <taxon>Actinomycetota</taxon>
        <taxon>Actinomycetes</taxon>
        <taxon>Kitasatosporales</taxon>
        <taxon>Streptomycetaceae</taxon>
        <taxon>Streptomyces</taxon>
    </lineage>
</organism>
<dbReference type="HOGENOM" id="CLU_1073321_0_0_11"/>
<gene>
    <name evidence="2" type="ORF">SFUL_6837</name>
</gene>
<dbReference type="EMBL" id="CP005080">
    <property type="protein sequence ID" value="AGK81714.1"/>
    <property type="molecule type" value="Genomic_DNA"/>
</dbReference>
<reference evidence="2 3" key="1">
    <citation type="submission" date="2013-04" db="EMBL/GenBank/DDBJ databases">
        <title>Complete genome sequence of Streptomyces fulvissimus.</title>
        <authorList>
            <person name="Myronovskyi M."/>
            <person name="Tokovenko B."/>
            <person name="Manderscheid N."/>
            <person name="Petzke L."/>
            <person name="Luzhetskyy A."/>
        </authorList>
    </citation>
    <scope>NUCLEOTIDE SEQUENCE [LARGE SCALE GENOMIC DNA]</scope>
    <source>
        <strain evidence="2 3">DSM 40593</strain>
    </source>
</reference>
<accession>N0D3E1</accession>
<evidence type="ECO:0000313" key="2">
    <source>
        <dbReference type="EMBL" id="AGK81714.1"/>
    </source>
</evidence>
<dbReference type="Proteomes" id="UP000013304">
    <property type="component" value="Chromosome"/>
</dbReference>